<dbReference type="PANTHER" id="PTHR30383:SF29">
    <property type="entry name" value="SGNH HYDROLASE-TYPE ESTERASE DOMAIN-CONTAINING PROTEIN"/>
    <property type="match status" value="1"/>
</dbReference>
<dbReference type="InterPro" id="IPR051532">
    <property type="entry name" value="Ester_Hydrolysis_Enzymes"/>
</dbReference>
<gene>
    <name evidence="4" type="ORF">LX64_01900</name>
</gene>
<dbReference type="InterPro" id="IPR032740">
    <property type="entry name" value="GxDLY"/>
</dbReference>
<dbReference type="InterPro" id="IPR036514">
    <property type="entry name" value="SGNH_hydro_sf"/>
</dbReference>
<dbReference type="Proteomes" id="UP000249547">
    <property type="component" value="Unassembled WGS sequence"/>
</dbReference>
<evidence type="ECO:0000313" key="4">
    <source>
        <dbReference type="EMBL" id="RAJ06773.1"/>
    </source>
</evidence>
<dbReference type="PANTHER" id="PTHR30383">
    <property type="entry name" value="THIOESTERASE 1/PROTEASE 1/LYSOPHOSPHOLIPASE L1"/>
    <property type="match status" value="1"/>
</dbReference>
<keyword evidence="1" id="KW-0732">Signal</keyword>
<dbReference type="Gene3D" id="2.60.120.260">
    <property type="entry name" value="Galactose-binding domain-like"/>
    <property type="match status" value="1"/>
</dbReference>
<dbReference type="EMBL" id="QLLL01000003">
    <property type="protein sequence ID" value="RAJ06773.1"/>
    <property type="molecule type" value="Genomic_DNA"/>
</dbReference>
<keyword evidence="5" id="KW-1185">Reference proteome</keyword>
<proteinExistence type="predicted"/>
<name>A0A327QTP3_9BACT</name>
<evidence type="ECO:0000313" key="5">
    <source>
        <dbReference type="Proteomes" id="UP000249547"/>
    </source>
</evidence>
<dbReference type="InterPro" id="IPR013830">
    <property type="entry name" value="SGNH_hydro"/>
</dbReference>
<dbReference type="Gene3D" id="3.40.50.1110">
    <property type="entry name" value="SGNH hydrolase"/>
    <property type="match status" value="1"/>
</dbReference>
<dbReference type="Pfam" id="PF14607">
    <property type="entry name" value="GxDLY"/>
    <property type="match status" value="1"/>
</dbReference>
<sequence>MKRLLCLLLCSLNALFLQAQTKPDSTLSTLTFVDAANLQVINKYHKEPNYNRLPAQYKDKVRKEVWSLSLHSAGIAVRFRSNASTIGAKWKLKNNARMNHMAYTGIKGLDLYALVGNQWQFVNSAIPNDTHNNERVILSNADTTMREYMLYLPLYDGVDSVSIGVNKGAKIEKTTSPVMMAPKPIVYYGSSIAQGGCASRTGMAFTSILSRKVQTPLINLGFSGNGMIEAPIGEAMTEIDAALYIVDCNPNAAADVIYERTIALVKQIRAKKPNTPILLVEGFLYETGYFNKAIHPIVQKKRTELTKAFQTLQKAGVKGITYCKADGFIGTDHEGTVDGIHPTDVGMERIAAGLLPVVKKLLGK</sequence>
<dbReference type="Pfam" id="PF14606">
    <property type="entry name" value="Lipase_GDSL_3"/>
    <property type="match status" value="1"/>
</dbReference>
<feature type="domain" description="SGNH hydrolase-type esterase" evidence="2">
    <location>
        <begin position="183"/>
        <end position="358"/>
    </location>
</feature>
<dbReference type="RefSeq" id="WP_111597364.1">
    <property type="nucleotide sequence ID" value="NZ_QLLL01000003.1"/>
</dbReference>
<dbReference type="AlphaFoldDB" id="A0A327QTP3"/>
<feature type="domain" description="SGNH hydrolase-type esterase N-terminal" evidence="3">
    <location>
        <begin position="31"/>
        <end position="171"/>
    </location>
</feature>
<keyword evidence="4" id="KW-0378">Hydrolase</keyword>
<accession>A0A327QTP3</accession>
<organism evidence="4 5">
    <name type="scientific">Chitinophaga skermanii</name>
    <dbReference type="NCBI Taxonomy" id="331697"/>
    <lineage>
        <taxon>Bacteria</taxon>
        <taxon>Pseudomonadati</taxon>
        <taxon>Bacteroidota</taxon>
        <taxon>Chitinophagia</taxon>
        <taxon>Chitinophagales</taxon>
        <taxon>Chitinophagaceae</taxon>
        <taxon>Chitinophaga</taxon>
    </lineage>
</organism>
<dbReference type="SUPFAM" id="SSF52266">
    <property type="entry name" value="SGNH hydrolase"/>
    <property type="match status" value="1"/>
</dbReference>
<reference evidence="4 5" key="1">
    <citation type="submission" date="2018-06" db="EMBL/GenBank/DDBJ databases">
        <title>Genomic Encyclopedia of Archaeal and Bacterial Type Strains, Phase II (KMG-II): from individual species to whole genera.</title>
        <authorList>
            <person name="Goeker M."/>
        </authorList>
    </citation>
    <scope>NUCLEOTIDE SEQUENCE [LARGE SCALE GENOMIC DNA]</scope>
    <source>
        <strain evidence="4 5">DSM 23857</strain>
    </source>
</reference>
<feature type="signal peptide" evidence="1">
    <location>
        <begin position="1"/>
        <end position="19"/>
    </location>
</feature>
<protein>
    <submittedName>
        <fullName evidence="4">SGNH-like hydrolase/esterase family protein</fullName>
    </submittedName>
</protein>
<evidence type="ECO:0000259" key="2">
    <source>
        <dbReference type="Pfam" id="PF14606"/>
    </source>
</evidence>
<dbReference type="GO" id="GO:0016788">
    <property type="term" value="F:hydrolase activity, acting on ester bonds"/>
    <property type="evidence" value="ECO:0007669"/>
    <property type="project" value="UniProtKB-ARBA"/>
</dbReference>
<evidence type="ECO:0000256" key="1">
    <source>
        <dbReference type="SAM" id="SignalP"/>
    </source>
</evidence>
<comment type="caution">
    <text evidence="4">The sequence shown here is derived from an EMBL/GenBank/DDBJ whole genome shotgun (WGS) entry which is preliminary data.</text>
</comment>
<evidence type="ECO:0000259" key="3">
    <source>
        <dbReference type="Pfam" id="PF14607"/>
    </source>
</evidence>
<dbReference type="OrthoDB" id="5624617at2"/>
<feature type="chain" id="PRO_5016370675" evidence="1">
    <location>
        <begin position="20"/>
        <end position="364"/>
    </location>
</feature>